<name>A0A6B2M2Z2_9BACT</name>
<dbReference type="AlphaFoldDB" id="A0A6B2M2Z2"/>
<protein>
    <submittedName>
        <fullName evidence="1">Uncharacterized protein</fullName>
    </submittedName>
</protein>
<keyword evidence="2" id="KW-1185">Reference proteome</keyword>
<gene>
    <name evidence="1" type="ORF">G0Q06_06395</name>
</gene>
<comment type="caution">
    <text evidence="1">The sequence shown here is derived from an EMBL/GenBank/DDBJ whole genome shotgun (WGS) entry which is preliminary data.</text>
</comment>
<organism evidence="1 2">
    <name type="scientific">Oceanipulchritudo coccoides</name>
    <dbReference type="NCBI Taxonomy" id="2706888"/>
    <lineage>
        <taxon>Bacteria</taxon>
        <taxon>Pseudomonadati</taxon>
        <taxon>Verrucomicrobiota</taxon>
        <taxon>Opitutia</taxon>
        <taxon>Puniceicoccales</taxon>
        <taxon>Oceanipulchritudinaceae</taxon>
        <taxon>Oceanipulchritudo</taxon>
    </lineage>
</organism>
<dbReference type="Proteomes" id="UP000478417">
    <property type="component" value="Unassembled WGS sequence"/>
</dbReference>
<sequence length="807" mass="89369">MSNLLNIFARTQHLNALACPKRGRKFLSLILFSCLASVLVGLETPKPGYLYWSNGPPNLDPDSGSGGDFVTEDTDQRYLAVSTDYYFLEFDVREGRISKFNSSKTIPSGESGFGQLTWSTENRTMSVSGNQAQKYSPDFFPVRIVESGPWFQHFTIHDIVLRGENTRAPKGQFWMEIMAWPDRVLVALRTQDKRFAKNVMAFTPDGPQFAGILNFHKGEAGSVQVLNDEKVITFALLEWKAGTSCQNTASIESKDPKIDIRICELEGIPKLQLAKLDHEKGKRTALGTPEHFGIGEEYEMTFSNKSDQPSRLDFMVELPDNRSLTGHSLMLIDSNGNQTGIPIQISKNWHIKKLDKFLPYMGTWSHGRISLILPPKFKEEMTLQLIQSDFGPYNAASIAQLSLVGWGGNGFWIQAALGSWGETVCLQPGRVLRRTYLTDWRPFNSQAIGGGTYDWSANAGGADIFVYFDKAGNYVPFIDNKHLIASNGPCLAQMNFHETSKDGKVEVRGTWSLPMSNDVARVYLKVRCDFLEETEFSRFSILQVGADRYNPESSPRAAFGNSEGVLVEQAFEPGLSPKAYLSEPVVLAGDLPWLSMFGEALDLDARIGQAQRIVVVREWKAVLGGEPAGSPSAAFYNSRLHDNDSFHAELVPGKDLTRFEAGDSIEMTLEFVLMPLSLDAYAGKNPSVLDLLKTVANQPQMAQSVAIGNHPELVVGEQELLAGAFPAIPFSHTDNSLTLSGTSALVPLTITGIPSPGRFFLSGKAMDTFEPAQEWRKDPETGWNCVLMLDTVCLSHPFQIDFKPPLE</sequence>
<proteinExistence type="predicted"/>
<accession>A0A6B2M2Z2</accession>
<dbReference type="EMBL" id="JAAGNX010000002">
    <property type="protein sequence ID" value="NDV62070.1"/>
    <property type="molecule type" value="Genomic_DNA"/>
</dbReference>
<evidence type="ECO:0000313" key="1">
    <source>
        <dbReference type="EMBL" id="NDV62070.1"/>
    </source>
</evidence>
<dbReference type="RefSeq" id="WP_163963646.1">
    <property type="nucleotide sequence ID" value="NZ_JAAGNX010000002.1"/>
</dbReference>
<reference evidence="1 2" key="1">
    <citation type="submission" date="2020-02" db="EMBL/GenBank/DDBJ databases">
        <title>Albibacoteraceae fam. nov., the first described family within the subdivision 4 Verrucomicrobia.</title>
        <authorList>
            <person name="Xi F."/>
        </authorList>
    </citation>
    <scope>NUCLEOTIDE SEQUENCE [LARGE SCALE GENOMIC DNA]</scope>
    <source>
        <strain evidence="1 2">CK1056</strain>
    </source>
</reference>
<evidence type="ECO:0000313" key="2">
    <source>
        <dbReference type="Proteomes" id="UP000478417"/>
    </source>
</evidence>